<proteinExistence type="predicted"/>
<sequence>MRCDMRPVISSGTTIYTDPFAETTSCTCLNEHLARPWLQCDDHGCCMKTARMEWCPDVHTCNQAIELHRYVQARPRSRNIWKTTTSSIWSLPSPQDEPESWVEVVDVVNALFPEGIPHMETISSHLGGAVDNLLHVGRLIVNLEARLANLLDDIHIRRETHNAFHGSQCERVLNEWECKARGPIETGEALVTQMRKTLATQQRLFDASWTLVDEIMRDREEKTSLLEDLTVEKSEVVWDDAESRGHWPGSWI</sequence>
<comment type="caution">
    <text evidence="1">The sequence shown here is derived from an EMBL/GenBank/DDBJ whole genome shotgun (WGS) entry which is preliminary data.</text>
</comment>
<name>A0A395SFM6_FUSSP</name>
<gene>
    <name evidence="1" type="ORF">FSPOR_3531</name>
</gene>
<evidence type="ECO:0000313" key="2">
    <source>
        <dbReference type="Proteomes" id="UP000266152"/>
    </source>
</evidence>
<dbReference type="EMBL" id="PXOF01000046">
    <property type="protein sequence ID" value="RGP71198.1"/>
    <property type="molecule type" value="Genomic_DNA"/>
</dbReference>
<organism evidence="1 2">
    <name type="scientific">Fusarium sporotrichioides</name>
    <dbReference type="NCBI Taxonomy" id="5514"/>
    <lineage>
        <taxon>Eukaryota</taxon>
        <taxon>Fungi</taxon>
        <taxon>Dikarya</taxon>
        <taxon>Ascomycota</taxon>
        <taxon>Pezizomycotina</taxon>
        <taxon>Sordariomycetes</taxon>
        <taxon>Hypocreomycetidae</taxon>
        <taxon>Hypocreales</taxon>
        <taxon>Nectriaceae</taxon>
        <taxon>Fusarium</taxon>
    </lineage>
</organism>
<dbReference type="AlphaFoldDB" id="A0A395SFM6"/>
<reference evidence="1 2" key="1">
    <citation type="journal article" date="2018" name="PLoS Pathog.">
        <title>Evolution of structural diversity of trichothecenes, a family of toxins produced by plant pathogenic and entomopathogenic fungi.</title>
        <authorList>
            <person name="Proctor R.H."/>
            <person name="McCormick S.P."/>
            <person name="Kim H.S."/>
            <person name="Cardoza R.E."/>
            <person name="Stanley A.M."/>
            <person name="Lindo L."/>
            <person name="Kelly A."/>
            <person name="Brown D.W."/>
            <person name="Lee T."/>
            <person name="Vaughan M.M."/>
            <person name="Alexander N.J."/>
            <person name="Busman M."/>
            <person name="Gutierrez S."/>
        </authorList>
    </citation>
    <scope>NUCLEOTIDE SEQUENCE [LARGE SCALE GENOMIC DNA]</scope>
    <source>
        <strain evidence="1 2">NRRL 3299</strain>
    </source>
</reference>
<accession>A0A395SFM6</accession>
<keyword evidence="2" id="KW-1185">Reference proteome</keyword>
<dbReference type="STRING" id="5514.A0A395SFM6"/>
<dbReference type="Proteomes" id="UP000266152">
    <property type="component" value="Unassembled WGS sequence"/>
</dbReference>
<evidence type="ECO:0000313" key="1">
    <source>
        <dbReference type="EMBL" id="RGP71198.1"/>
    </source>
</evidence>
<protein>
    <submittedName>
        <fullName evidence="1">Uncharacterized protein</fullName>
    </submittedName>
</protein>